<dbReference type="PANTHER" id="PTHR22954:SF3">
    <property type="entry name" value="PROTEIN CBG08539"/>
    <property type="match status" value="1"/>
</dbReference>
<feature type="non-terminal residue" evidence="1">
    <location>
        <position position="1"/>
    </location>
</feature>
<dbReference type="InParanoid" id="A7SPB6"/>
<dbReference type="PANTHER" id="PTHR22954">
    <property type="entry name" value="RETROVIRAL PROTEASE-RELATED"/>
    <property type="match status" value="1"/>
</dbReference>
<name>A7SPB6_NEMVE</name>
<protein>
    <submittedName>
        <fullName evidence="1">Uncharacterized protein</fullName>
    </submittedName>
</protein>
<evidence type="ECO:0000313" key="2">
    <source>
        <dbReference type="Proteomes" id="UP000001593"/>
    </source>
</evidence>
<dbReference type="InterPro" id="IPR005312">
    <property type="entry name" value="DUF1759"/>
</dbReference>
<dbReference type="Proteomes" id="UP000001593">
    <property type="component" value="Unassembled WGS sequence"/>
</dbReference>
<feature type="non-terminal residue" evidence="1">
    <location>
        <position position="51"/>
    </location>
</feature>
<keyword evidence="2" id="KW-1185">Reference proteome</keyword>
<gene>
    <name evidence="1" type="ORF">NEMVEDRAFT_v1g125938</name>
</gene>
<dbReference type="HOGENOM" id="CLU_3112433_0_0_1"/>
<organism evidence="1 2">
    <name type="scientific">Nematostella vectensis</name>
    <name type="common">Starlet sea anemone</name>
    <dbReference type="NCBI Taxonomy" id="45351"/>
    <lineage>
        <taxon>Eukaryota</taxon>
        <taxon>Metazoa</taxon>
        <taxon>Cnidaria</taxon>
        <taxon>Anthozoa</taxon>
        <taxon>Hexacorallia</taxon>
        <taxon>Actiniaria</taxon>
        <taxon>Edwardsiidae</taxon>
        <taxon>Nematostella</taxon>
    </lineage>
</organism>
<dbReference type="AlphaFoldDB" id="A7SPB6"/>
<dbReference type="EMBL" id="DS469731">
    <property type="protein sequence ID" value="EDO34443.1"/>
    <property type="molecule type" value="Genomic_DNA"/>
</dbReference>
<accession>A7SPB6</accession>
<evidence type="ECO:0000313" key="1">
    <source>
        <dbReference type="EMBL" id="EDO34443.1"/>
    </source>
</evidence>
<dbReference type="PhylomeDB" id="A7SPB6"/>
<dbReference type="Pfam" id="PF03564">
    <property type="entry name" value="DUF1759"/>
    <property type="match status" value="1"/>
</dbReference>
<sequence>RLPKLNLPVFSGDPLEWMTFWDSFNVAVHSKPGLPDVDKFNYLKAQVSGEA</sequence>
<reference evidence="1 2" key="1">
    <citation type="journal article" date="2007" name="Science">
        <title>Sea anemone genome reveals ancestral eumetazoan gene repertoire and genomic organization.</title>
        <authorList>
            <person name="Putnam N.H."/>
            <person name="Srivastava M."/>
            <person name="Hellsten U."/>
            <person name="Dirks B."/>
            <person name="Chapman J."/>
            <person name="Salamov A."/>
            <person name="Terry A."/>
            <person name="Shapiro H."/>
            <person name="Lindquist E."/>
            <person name="Kapitonov V.V."/>
            <person name="Jurka J."/>
            <person name="Genikhovich G."/>
            <person name="Grigoriev I.V."/>
            <person name="Lucas S.M."/>
            <person name="Steele R.E."/>
            <person name="Finnerty J.R."/>
            <person name="Technau U."/>
            <person name="Martindale M.Q."/>
            <person name="Rokhsar D.S."/>
        </authorList>
    </citation>
    <scope>NUCLEOTIDE SEQUENCE [LARGE SCALE GENOMIC DNA]</scope>
    <source>
        <strain evidence="2">CH2 X CH6</strain>
    </source>
</reference>
<proteinExistence type="predicted"/>